<accession>A0ABU2LET1</accession>
<organism evidence="1 2">
    <name type="scientific">Streptomyces boetiae</name>
    <dbReference type="NCBI Taxonomy" id="3075541"/>
    <lineage>
        <taxon>Bacteria</taxon>
        <taxon>Bacillati</taxon>
        <taxon>Actinomycetota</taxon>
        <taxon>Actinomycetes</taxon>
        <taxon>Kitasatosporales</taxon>
        <taxon>Streptomycetaceae</taxon>
        <taxon>Streptomyces</taxon>
    </lineage>
</organism>
<evidence type="ECO:0000313" key="2">
    <source>
        <dbReference type="Proteomes" id="UP001183388"/>
    </source>
</evidence>
<evidence type="ECO:0008006" key="3">
    <source>
        <dbReference type="Google" id="ProtNLM"/>
    </source>
</evidence>
<dbReference type="SUPFAM" id="SSF57997">
    <property type="entry name" value="Tropomyosin"/>
    <property type="match status" value="1"/>
</dbReference>
<comment type="caution">
    <text evidence="1">The sequence shown here is derived from an EMBL/GenBank/DDBJ whole genome shotgun (WGS) entry which is preliminary data.</text>
</comment>
<proteinExistence type="predicted"/>
<gene>
    <name evidence="1" type="ORF">RM780_24200</name>
</gene>
<dbReference type="Gene3D" id="1.20.1480.30">
    <property type="entry name" value="Designed four-helix bundle protein"/>
    <property type="match status" value="1"/>
</dbReference>
<dbReference type="Proteomes" id="UP001183388">
    <property type="component" value="Unassembled WGS sequence"/>
</dbReference>
<dbReference type="EMBL" id="JAVREN010000053">
    <property type="protein sequence ID" value="MDT0310032.1"/>
    <property type="molecule type" value="Genomic_DNA"/>
</dbReference>
<name>A0ABU2LET1_9ACTN</name>
<protein>
    <recommendedName>
        <fullName evidence="3">Phage protein</fullName>
    </recommendedName>
</protein>
<dbReference type="RefSeq" id="WP_311633005.1">
    <property type="nucleotide sequence ID" value="NZ_JAVREN010000053.1"/>
</dbReference>
<keyword evidence="2" id="KW-1185">Reference proteome</keyword>
<sequence>MDDEKVLCESRTLRGTLASRTDALDRVKALAVLPDGLHVTTEMVAAYFVVHRDIVSKVTQRHRKELAVNGLVVLRGADLQRFKRDILSLYPGSYPQPPANLTLYTRRTVLNIAMLLRDSEVAREVRRYLLEVEEAARGGALEPRVRNLESAMAEVGPALRELGPVLHRMSTRLECVEHRMDAVEHRVGAVERRVENTERIMAAMSRQLADIASDVKEIRYRPHRLPRRSG</sequence>
<reference evidence="2" key="1">
    <citation type="submission" date="2023-07" db="EMBL/GenBank/DDBJ databases">
        <title>30 novel species of actinomycetes from the DSMZ collection.</title>
        <authorList>
            <person name="Nouioui I."/>
        </authorList>
    </citation>
    <scope>NUCLEOTIDE SEQUENCE [LARGE SCALE GENOMIC DNA]</scope>
    <source>
        <strain evidence="2">DSM 44917</strain>
    </source>
</reference>
<evidence type="ECO:0000313" key="1">
    <source>
        <dbReference type="EMBL" id="MDT0310032.1"/>
    </source>
</evidence>